<dbReference type="CDD" id="cd16343">
    <property type="entry name" value="LMWPTP"/>
    <property type="match status" value="1"/>
</dbReference>
<accession>A0ABT4YQB2</accession>
<dbReference type="SMART" id="SM00226">
    <property type="entry name" value="LMWPc"/>
    <property type="match status" value="1"/>
</dbReference>
<dbReference type="PANTHER" id="PTHR11717:SF31">
    <property type="entry name" value="LOW MOLECULAR WEIGHT PROTEIN-TYROSINE-PHOSPHATASE ETP-RELATED"/>
    <property type="match status" value="1"/>
</dbReference>
<dbReference type="RefSeq" id="WP_272135328.1">
    <property type="nucleotide sequence ID" value="NZ_JAQLOI010000001.1"/>
</dbReference>
<organism evidence="7 8">
    <name type="scientific">Vibrio algarum</name>
    <dbReference type="NCBI Taxonomy" id="3020714"/>
    <lineage>
        <taxon>Bacteria</taxon>
        <taxon>Pseudomonadati</taxon>
        <taxon>Pseudomonadota</taxon>
        <taxon>Gammaproteobacteria</taxon>
        <taxon>Vibrionales</taxon>
        <taxon>Vibrionaceae</taxon>
        <taxon>Vibrio</taxon>
    </lineage>
</organism>
<name>A0ABT4YQB2_9VIBR</name>
<evidence type="ECO:0000313" key="8">
    <source>
        <dbReference type="Proteomes" id="UP001210678"/>
    </source>
</evidence>
<dbReference type="Proteomes" id="UP001210678">
    <property type="component" value="Unassembled WGS sequence"/>
</dbReference>
<dbReference type="Pfam" id="PF01451">
    <property type="entry name" value="LMWPc"/>
    <property type="match status" value="1"/>
</dbReference>
<reference evidence="7 8" key="1">
    <citation type="submission" date="2023-01" db="EMBL/GenBank/DDBJ databases">
        <title>Vibrio sp. KJ40-1 sp.nov, isolated from marine algae.</title>
        <authorList>
            <person name="Butt M."/>
            <person name="Kim J.M.J."/>
            <person name="Jeon C.O.C."/>
        </authorList>
    </citation>
    <scope>NUCLEOTIDE SEQUENCE [LARGE SCALE GENOMIC DNA]</scope>
    <source>
        <strain evidence="7 8">KJ40-1</strain>
    </source>
</reference>
<dbReference type="SUPFAM" id="SSF52788">
    <property type="entry name" value="Phosphotyrosine protein phosphatases I"/>
    <property type="match status" value="1"/>
</dbReference>
<keyword evidence="3" id="KW-0378">Hydrolase</keyword>
<keyword evidence="8" id="KW-1185">Reference proteome</keyword>
<evidence type="ECO:0000256" key="1">
    <source>
        <dbReference type="ARBA" id="ARBA00011063"/>
    </source>
</evidence>
<keyword evidence="4" id="KW-0904">Protein phosphatase</keyword>
<dbReference type="EMBL" id="JAQLOI010000001">
    <property type="protein sequence ID" value="MDB1123736.1"/>
    <property type="molecule type" value="Genomic_DNA"/>
</dbReference>
<evidence type="ECO:0000313" key="7">
    <source>
        <dbReference type="EMBL" id="MDB1123736.1"/>
    </source>
</evidence>
<dbReference type="PANTHER" id="PTHR11717">
    <property type="entry name" value="LOW MOLECULAR WEIGHT PROTEIN TYROSINE PHOSPHATASE"/>
    <property type="match status" value="1"/>
</dbReference>
<proteinExistence type="inferred from homology"/>
<dbReference type="Gene3D" id="3.40.50.2300">
    <property type="match status" value="1"/>
</dbReference>
<gene>
    <name evidence="7" type="ORF">PGX00_08725</name>
</gene>
<evidence type="ECO:0000256" key="5">
    <source>
        <dbReference type="ARBA" id="ARBA00051722"/>
    </source>
</evidence>
<evidence type="ECO:0000259" key="6">
    <source>
        <dbReference type="SMART" id="SM00226"/>
    </source>
</evidence>
<dbReference type="InterPro" id="IPR023485">
    <property type="entry name" value="Ptyr_pPase"/>
</dbReference>
<evidence type="ECO:0000256" key="2">
    <source>
        <dbReference type="ARBA" id="ARBA00013064"/>
    </source>
</evidence>
<dbReference type="InterPro" id="IPR050438">
    <property type="entry name" value="LMW_PTPase"/>
</dbReference>
<comment type="similarity">
    <text evidence="1">Belongs to the low molecular weight phosphotyrosine protein phosphatase family.</text>
</comment>
<feature type="domain" description="Phosphotyrosine protein phosphatase I" evidence="6">
    <location>
        <begin position="3"/>
        <end position="145"/>
    </location>
</feature>
<dbReference type="InterPro" id="IPR036196">
    <property type="entry name" value="Ptyr_pPase_sf"/>
</dbReference>
<dbReference type="InterPro" id="IPR017867">
    <property type="entry name" value="Tyr_phospatase_low_mol_wt"/>
</dbReference>
<dbReference type="PRINTS" id="PR00719">
    <property type="entry name" value="LMWPTPASE"/>
</dbReference>
<comment type="catalytic activity">
    <reaction evidence="5">
        <text>O-phospho-L-tyrosyl-[protein] + H2O = L-tyrosyl-[protein] + phosphate</text>
        <dbReference type="Rhea" id="RHEA:10684"/>
        <dbReference type="Rhea" id="RHEA-COMP:10136"/>
        <dbReference type="Rhea" id="RHEA-COMP:20101"/>
        <dbReference type="ChEBI" id="CHEBI:15377"/>
        <dbReference type="ChEBI" id="CHEBI:43474"/>
        <dbReference type="ChEBI" id="CHEBI:46858"/>
        <dbReference type="ChEBI" id="CHEBI:61978"/>
        <dbReference type="EC" id="3.1.3.48"/>
    </reaction>
</comment>
<dbReference type="EC" id="3.1.3.48" evidence="2"/>
<evidence type="ECO:0000256" key="4">
    <source>
        <dbReference type="ARBA" id="ARBA00022912"/>
    </source>
</evidence>
<protein>
    <recommendedName>
        <fullName evidence="2">protein-tyrosine-phosphatase</fullName>
        <ecNumber evidence="2">3.1.3.48</ecNumber>
    </recommendedName>
</protein>
<comment type="caution">
    <text evidence="7">The sequence shown here is derived from an EMBL/GenBank/DDBJ whole genome shotgun (WGS) entry which is preliminary data.</text>
</comment>
<evidence type="ECO:0000256" key="3">
    <source>
        <dbReference type="ARBA" id="ARBA00022801"/>
    </source>
</evidence>
<sequence length="147" mass="16619">MSNSVLVICTGNICRSPYAEAKLKQLLPQLKIASAGLATEVSRLQNKPADRLAIKIAEEFDVDLSAHKANQITQELVEEYDIILAMEPGQIEILRDYFPSAEYKTFLFGHWINVKCIDDPYRQGRHAFLYAFTTINKAVSGWVEKLT</sequence>